<dbReference type="FunCoup" id="R7UXZ0">
    <property type="interactions" value="795"/>
</dbReference>
<proteinExistence type="inferred from homology"/>
<dbReference type="Proteomes" id="UP000014760">
    <property type="component" value="Unassembled WGS sequence"/>
</dbReference>
<protein>
    <recommendedName>
        <fullName evidence="6">Alpha-taxilin</fullName>
    </recommendedName>
</protein>
<keyword evidence="5" id="KW-1185">Reference proteome</keyword>
<dbReference type="OrthoDB" id="425555at2759"/>
<dbReference type="EMBL" id="KB296703">
    <property type="protein sequence ID" value="ELU11448.1"/>
    <property type="molecule type" value="Genomic_DNA"/>
</dbReference>
<feature type="coiled-coil region" evidence="2">
    <location>
        <begin position="234"/>
        <end position="303"/>
    </location>
</feature>
<feature type="non-terminal residue" evidence="3">
    <location>
        <position position="305"/>
    </location>
</feature>
<reference evidence="4" key="3">
    <citation type="submission" date="2015-06" db="UniProtKB">
        <authorList>
            <consortium name="EnsemblMetazoa"/>
        </authorList>
    </citation>
    <scope>IDENTIFICATION</scope>
</reference>
<evidence type="ECO:0000256" key="2">
    <source>
        <dbReference type="SAM" id="Coils"/>
    </source>
</evidence>
<dbReference type="STRING" id="283909.R7UXZ0"/>
<dbReference type="OMA" id="VQYNMAR"/>
<feature type="non-terminal residue" evidence="3">
    <location>
        <position position="1"/>
    </location>
</feature>
<evidence type="ECO:0000313" key="4">
    <source>
        <dbReference type="EnsemblMetazoa" id="CapteP104506"/>
    </source>
</evidence>
<dbReference type="HOGENOM" id="CLU_025501_4_0_1"/>
<accession>R7UXZ0</accession>
<dbReference type="PANTHER" id="PTHR16127:SF13">
    <property type="entry name" value="GH01188P"/>
    <property type="match status" value="1"/>
</dbReference>
<dbReference type="EMBL" id="AMQN01000858">
    <property type="status" value="NOT_ANNOTATED_CDS"/>
    <property type="molecule type" value="Genomic_DNA"/>
</dbReference>
<evidence type="ECO:0008006" key="6">
    <source>
        <dbReference type="Google" id="ProtNLM"/>
    </source>
</evidence>
<evidence type="ECO:0000256" key="1">
    <source>
        <dbReference type="ARBA" id="ARBA00009550"/>
    </source>
</evidence>
<dbReference type="PANTHER" id="PTHR16127">
    <property type="entry name" value="TAXILIN"/>
    <property type="match status" value="1"/>
</dbReference>
<dbReference type="Pfam" id="PF09728">
    <property type="entry name" value="Taxilin"/>
    <property type="match status" value="1"/>
</dbReference>
<name>R7UXZ0_CAPTE</name>
<evidence type="ECO:0000313" key="3">
    <source>
        <dbReference type="EMBL" id="ELU11448.1"/>
    </source>
</evidence>
<dbReference type="InterPro" id="IPR026183">
    <property type="entry name" value="Taxilin_fam"/>
</dbReference>
<dbReference type="AlphaFoldDB" id="R7UXZ0"/>
<feature type="coiled-coil region" evidence="2">
    <location>
        <begin position="8"/>
        <end position="152"/>
    </location>
</feature>
<reference evidence="3 5" key="2">
    <citation type="journal article" date="2013" name="Nature">
        <title>Insights into bilaterian evolution from three spiralian genomes.</title>
        <authorList>
            <person name="Simakov O."/>
            <person name="Marletaz F."/>
            <person name="Cho S.J."/>
            <person name="Edsinger-Gonzales E."/>
            <person name="Havlak P."/>
            <person name="Hellsten U."/>
            <person name="Kuo D.H."/>
            <person name="Larsson T."/>
            <person name="Lv J."/>
            <person name="Arendt D."/>
            <person name="Savage R."/>
            <person name="Osoegawa K."/>
            <person name="de Jong P."/>
            <person name="Grimwood J."/>
            <person name="Chapman J.A."/>
            <person name="Shapiro H."/>
            <person name="Aerts A."/>
            <person name="Otillar R.P."/>
            <person name="Terry A.Y."/>
            <person name="Boore J.L."/>
            <person name="Grigoriev I.V."/>
            <person name="Lindberg D.R."/>
            <person name="Seaver E.C."/>
            <person name="Weisblat D.A."/>
            <person name="Putnam N.H."/>
            <person name="Rokhsar D.S."/>
        </authorList>
    </citation>
    <scope>NUCLEOTIDE SEQUENCE</scope>
    <source>
        <strain evidence="3 5">I ESC-2004</strain>
    </source>
</reference>
<dbReference type="GO" id="GO:0019905">
    <property type="term" value="F:syntaxin binding"/>
    <property type="evidence" value="ECO:0007669"/>
    <property type="project" value="InterPro"/>
</dbReference>
<sequence>VLRALNSLQTTEEKLAALCKKYTELLEEHRVMQTAAKQHSRKLSVVCREKEQLQSEHSKAVLAKSKLESLCRELQRHNKLVKEESLARAREEEEKRKEVTTKFQTTINDIQGQMKEHYQKNTKLREENIELANKLKNLIEQYELREQHIEKMFKHKDLEQQLIDAKLAQASLQITEAKESSLQEKQMLLTEATDAHKRVRVLEEQEVALRAQVAMYTEKYEEFQGTLSKSNEVFGSFKSEMEKMTKKIKKLEKETGMWKSRWEKSTKGLLEMAEEKTKNEKEISRLNNKVQKLESLCRALQVERN</sequence>
<keyword evidence="2" id="KW-0175">Coiled coil</keyword>
<comment type="similarity">
    <text evidence="1">Belongs to the taxilin family.</text>
</comment>
<dbReference type="EnsemblMetazoa" id="CapteT104506">
    <property type="protein sequence ID" value="CapteP104506"/>
    <property type="gene ID" value="CapteG104506"/>
</dbReference>
<evidence type="ECO:0000313" key="5">
    <source>
        <dbReference type="Proteomes" id="UP000014760"/>
    </source>
</evidence>
<reference evidence="5" key="1">
    <citation type="submission" date="2012-12" db="EMBL/GenBank/DDBJ databases">
        <authorList>
            <person name="Hellsten U."/>
            <person name="Grimwood J."/>
            <person name="Chapman J.A."/>
            <person name="Shapiro H."/>
            <person name="Aerts A."/>
            <person name="Otillar R.P."/>
            <person name="Terry A.Y."/>
            <person name="Boore J.L."/>
            <person name="Simakov O."/>
            <person name="Marletaz F."/>
            <person name="Cho S.-J."/>
            <person name="Edsinger-Gonzales E."/>
            <person name="Havlak P."/>
            <person name="Kuo D.-H."/>
            <person name="Larsson T."/>
            <person name="Lv J."/>
            <person name="Arendt D."/>
            <person name="Savage R."/>
            <person name="Osoegawa K."/>
            <person name="de Jong P."/>
            <person name="Lindberg D.R."/>
            <person name="Seaver E.C."/>
            <person name="Weisblat D.A."/>
            <person name="Putnam N.H."/>
            <person name="Grigoriev I.V."/>
            <person name="Rokhsar D.S."/>
        </authorList>
    </citation>
    <scope>NUCLEOTIDE SEQUENCE</scope>
    <source>
        <strain evidence="5">I ESC-2004</strain>
    </source>
</reference>
<organism evidence="3">
    <name type="scientific">Capitella teleta</name>
    <name type="common">Polychaete worm</name>
    <dbReference type="NCBI Taxonomy" id="283909"/>
    <lineage>
        <taxon>Eukaryota</taxon>
        <taxon>Metazoa</taxon>
        <taxon>Spiralia</taxon>
        <taxon>Lophotrochozoa</taxon>
        <taxon>Annelida</taxon>
        <taxon>Polychaeta</taxon>
        <taxon>Sedentaria</taxon>
        <taxon>Scolecida</taxon>
        <taxon>Capitellidae</taxon>
        <taxon>Capitella</taxon>
    </lineage>
</organism>
<gene>
    <name evidence="3" type="ORF">CAPTEDRAFT_104506</name>
</gene>